<evidence type="ECO:0000313" key="10">
    <source>
        <dbReference type="EMBL" id="KAF7537894.1"/>
    </source>
</evidence>
<dbReference type="Gene3D" id="3.30.200.20">
    <property type="entry name" value="Phosphorylase Kinase, domain 1"/>
    <property type="match status" value="1"/>
</dbReference>
<name>A0A9P5L2T9_9HYPO</name>
<sequence length="315" mass="34824">MSSSSPPPTPPAEVPKTISDGRFKPSVFACEWNEAYRPGGFHPIEFGSTLAGGKYRVIRKLGNGSYSTVWLGVSDRLTTSSGVSVPKYVTLEVMTAKQSLSSASAELRVASALSTQDENVPPATHIFLPIDHFDEGGPNDLGAAFFRDEPPAKIGTPFALRAPELILNQKVDEKIDIWSFGCLVYELITNTQLFPACGEGQEMKEVDDHLLALNDILGDLPSSIMALWPRSGSWFGPDRERLNPRADLPTDNDRFNPKLFINVSLETVFGQNKPHDIDDAESAVIVALIRRTLNYDPWLRPTAEELLEEPWFHTE</sequence>
<evidence type="ECO:0000313" key="11">
    <source>
        <dbReference type="Proteomes" id="UP000722485"/>
    </source>
</evidence>
<reference evidence="10" key="1">
    <citation type="submission" date="2020-03" db="EMBL/GenBank/DDBJ databases">
        <title>Draft Genome Sequence of Cylindrodendrum hubeiense.</title>
        <authorList>
            <person name="Buettner E."/>
            <person name="Kellner H."/>
        </authorList>
    </citation>
    <scope>NUCLEOTIDE SEQUENCE</scope>
    <source>
        <strain evidence="10">IHI 201604</strain>
    </source>
</reference>
<dbReference type="OrthoDB" id="5979581at2759"/>
<feature type="domain" description="Protein kinase" evidence="9">
    <location>
        <begin position="1"/>
        <end position="312"/>
    </location>
</feature>
<dbReference type="SUPFAM" id="SSF56112">
    <property type="entry name" value="Protein kinase-like (PK-like)"/>
    <property type="match status" value="1"/>
</dbReference>
<evidence type="ECO:0000256" key="6">
    <source>
        <dbReference type="ARBA" id="ARBA00022840"/>
    </source>
</evidence>
<keyword evidence="6" id="KW-0067">ATP-binding</keyword>
<dbReference type="PANTHER" id="PTHR47634">
    <property type="entry name" value="PROTEIN KINASE DOMAIN-CONTAINING PROTEIN-RELATED"/>
    <property type="match status" value="1"/>
</dbReference>
<comment type="catalytic activity">
    <reaction evidence="7">
        <text>L-threonyl-[protein] + ATP = O-phospho-L-threonyl-[protein] + ADP + H(+)</text>
        <dbReference type="Rhea" id="RHEA:46608"/>
        <dbReference type="Rhea" id="RHEA-COMP:11060"/>
        <dbReference type="Rhea" id="RHEA-COMP:11605"/>
        <dbReference type="ChEBI" id="CHEBI:15378"/>
        <dbReference type="ChEBI" id="CHEBI:30013"/>
        <dbReference type="ChEBI" id="CHEBI:30616"/>
        <dbReference type="ChEBI" id="CHEBI:61977"/>
        <dbReference type="ChEBI" id="CHEBI:456216"/>
        <dbReference type="EC" id="2.7.11.1"/>
    </reaction>
</comment>
<evidence type="ECO:0000256" key="3">
    <source>
        <dbReference type="ARBA" id="ARBA00022679"/>
    </source>
</evidence>
<comment type="catalytic activity">
    <reaction evidence="8">
        <text>L-seryl-[protein] + ATP = O-phospho-L-seryl-[protein] + ADP + H(+)</text>
        <dbReference type="Rhea" id="RHEA:17989"/>
        <dbReference type="Rhea" id="RHEA-COMP:9863"/>
        <dbReference type="Rhea" id="RHEA-COMP:11604"/>
        <dbReference type="ChEBI" id="CHEBI:15378"/>
        <dbReference type="ChEBI" id="CHEBI:29999"/>
        <dbReference type="ChEBI" id="CHEBI:30616"/>
        <dbReference type="ChEBI" id="CHEBI:83421"/>
        <dbReference type="ChEBI" id="CHEBI:456216"/>
        <dbReference type="EC" id="2.7.11.1"/>
    </reaction>
</comment>
<evidence type="ECO:0000259" key="9">
    <source>
        <dbReference type="PROSITE" id="PS50011"/>
    </source>
</evidence>
<keyword evidence="2" id="KW-0723">Serine/threonine-protein kinase</keyword>
<comment type="caution">
    <text evidence="10">The sequence shown here is derived from an EMBL/GenBank/DDBJ whole genome shotgun (WGS) entry which is preliminary data.</text>
</comment>
<dbReference type="AlphaFoldDB" id="A0A9P5L2T9"/>
<dbReference type="InterPro" id="IPR011009">
    <property type="entry name" value="Kinase-like_dom_sf"/>
</dbReference>
<gene>
    <name evidence="10" type="ORF">G7Z17_g12753</name>
</gene>
<dbReference type="PANTHER" id="PTHR47634:SF9">
    <property type="entry name" value="PROTEIN KINASE DOMAIN-CONTAINING PROTEIN-RELATED"/>
    <property type="match status" value="1"/>
</dbReference>
<dbReference type="Proteomes" id="UP000722485">
    <property type="component" value="Unassembled WGS sequence"/>
</dbReference>
<dbReference type="Pfam" id="PF00069">
    <property type="entry name" value="Pkinase"/>
    <property type="match status" value="1"/>
</dbReference>
<dbReference type="PROSITE" id="PS50011">
    <property type="entry name" value="PROTEIN_KINASE_DOM"/>
    <property type="match status" value="1"/>
</dbReference>
<dbReference type="Gene3D" id="1.10.510.10">
    <property type="entry name" value="Transferase(Phosphotransferase) domain 1"/>
    <property type="match status" value="1"/>
</dbReference>
<dbReference type="EC" id="2.7.11.1" evidence="1"/>
<evidence type="ECO:0000256" key="4">
    <source>
        <dbReference type="ARBA" id="ARBA00022741"/>
    </source>
</evidence>
<dbReference type="SMART" id="SM00220">
    <property type="entry name" value="S_TKc"/>
    <property type="match status" value="1"/>
</dbReference>
<evidence type="ECO:0000256" key="5">
    <source>
        <dbReference type="ARBA" id="ARBA00022777"/>
    </source>
</evidence>
<dbReference type="EMBL" id="JAANBB010000617">
    <property type="protein sequence ID" value="KAF7537894.1"/>
    <property type="molecule type" value="Genomic_DNA"/>
</dbReference>
<keyword evidence="5" id="KW-0418">Kinase</keyword>
<dbReference type="InterPro" id="IPR051334">
    <property type="entry name" value="SRPK"/>
</dbReference>
<dbReference type="InterPro" id="IPR000719">
    <property type="entry name" value="Prot_kinase_dom"/>
</dbReference>
<proteinExistence type="predicted"/>
<dbReference type="GO" id="GO:0004674">
    <property type="term" value="F:protein serine/threonine kinase activity"/>
    <property type="evidence" value="ECO:0007669"/>
    <property type="project" value="UniProtKB-KW"/>
</dbReference>
<evidence type="ECO:0000256" key="7">
    <source>
        <dbReference type="ARBA" id="ARBA00047899"/>
    </source>
</evidence>
<keyword evidence="11" id="KW-1185">Reference proteome</keyword>
<accession>A0A9P5L2T9</accession>
<evidence type="ECO:0000256" key="8">
    <source>
        <dbReference type="ARBA" id="ARBA00048679"/>
    </source>
</evidence>
<protein>
    <recommendedName>
        <fullName evidence="1">non-specific serine/threonine protein kinase</fullName>
        <ecNumber evidence="1">2.7.11.1</ecNumber>
    </recommendedName>
</protein>
<dbReference type="GO" id="GO:0000245">
    <property type="term" value="P:spliceosomal complex assembly"/>
    <property type="evidence" value="ECO:0007669"/>
    <property type="project" value="TreeGrafter"/>
</dbReference>
<dbReference type="GO" id="GO:0005524">
    <property type="term" value="F:ATP binding"/>
    <property type="evidence" value="ECO:0007669"/>
    <property type="project" value="UniProtKB-KW"/>
</dbReference>
<keyword evidence="4" id="KW-0547">Nucleotide-binding</keyword>
<dbReference type="GO" id="GO:0050684">
    <property type="term" value="P:regulation of mRNA processing"/>
    <property type="evidence" value="ECO:0007669"/>
    <property type="project" value="TreeGrafter"/>
</dbReference>
<organism evidence="10 11">
    <name type="scientific">Cylindrodendrum hubeiense</name>
    <dbReference type="NCBI Taxonomy" id="595255"/>
    <lineage>
        <taxon>Eukaryota</taxon>
        <taxon>Fungi</taxon>
        <taxon>Dikarya</taxon>
        <taxon>Ascomycota</taxon>
        <taxon>Pezizomycotina</taxon>
        <taxon>Sordariomycetes</taxon>
        <taxon>Hypocreomycetidae</taxon>
        <taxon>Hypocreales</taxon>
        <taxon>Nectriaceae</taxon>
        <taxon>Cylindrodendrum</taxon>
    </lineage>
</organism>
<keyword evidence="3" id="KW-0808">Transferase</keyword>
<evidence type="ECO:0000256" key="1">
    <source>
        <dbReference type="ARBA" id="ARBA00012513"/>
    </source>
</evidence>
<evidence type="ECO:0000256" key="2">
    <source>
        <dbReference type="ARBA" id="ARBA00022527"/>
    </source>
</evidence>